<protein>
    <recommendedName>
        <fullName evidence="1">Restriction endonuclease type IV Mrr domain-containing protein</fullName>
    </recommendedName>
</protein>
<accession>A0ABP8PCJ2</accession>
<evidence type="ECO:0000313" key="2">
    <source>
        <dbReference type="EMBL" id="GAA4484513.1"/>
    </source>
</evidence>
<reference evidence="3" key="1">
    <citation type="journal article" date="2019" name="Int. J. Syst. Evol. Microbiol.">
        <title>The Global Catalogue of Microorganisms (GCM) 10K type strain sequencing project: providing services to taxonomists for standard genome sequencing and annotation.</title>
        <authorList>
            <consortium name="The Broad Institute Genomics Platform"/>
            <consortium name="The Broad Institute Genome Sequencing Center for Infectious Disease"/>
            <person name="Wu L."/>
            <person name="Ma J."/>
        </authorList>
    </citation>
    <scope>NUCLEOTIDE SEQUENCE [LARGE SCALE GENOMIC DNA]</scope>
    <source>
        <strain evidence="3">JCM 17933</strain>
    </source>
</reference>
<evidence type="ECO:0000313" key="3">
    <source>
        <dbReference type="Proteomes" id="UP001500503"/>
    </source>
</evidence>
<dbReference type="Proteomes" id="UP001500503">
    <property type="component" value="Unassembled WGS sequence"/>
</dbReference>
<organism evidence="2 3">
    <name type="scientific">Actinoallomurus oryzae</name>
    <dbReference type="NCBI Taxonomy" id="502180"/>
    <lineage>
        <taxon>Bacteria</taxon>
        <taxon>Bacillati</taxon>
        <taxon>Actinomycetota</taxon>
        <taxon>Actinomycetes</taxon>
        <taxon>Streptosporangiales</taxon>
        <taxon>Thermomonosporaceae</taxon>
        <taxon>Actinoallomurus</taxon>
    </lineage>
</organism>
<sequence>MSSHSGLKPTDAQLALWGQEIPLTPPSNPLTVSTLVYDYATISLSDSTDDRKARVNKKLTINGEFQSLSRYPSFQSLKKRSILNTLPGLDGLPTLAQVCPYCRIELDKTQGFKAGTDESDRCSGYFLEYCQKCYYWQVNELRMQSWEARGTLVYEYDIAILSAKLREFSTETPKGSLSEICQWFKRHPERYHSVSPLYMELLVARVFDEVGTYVEVRHVGRPGDGGVDVFLVDAEDRSWLVQVKRREYARSTEPVSTIRNVLGSMVLERAKHAVVVSTADHFTYHARQAATRAKKEGFTLELVDRKALDQLLEKSIRSLPWKGILHILEEDRNRWLEEDWCFCGCVERRDSIQLGINSAD</sequence>
<evidence type="ECO:0000259" key="1">
    <source>
        <dbReference type="Pfam" id="PF04471"/>
    </source>
</evidence>
<proteinExistence type="predicted"/>
<feature type="domain" description="Restriction endonuclease type IV Mrr" evidence="1">
    <location>
        <begin position="193"/>
        <end position="312"/>
    </location>
</feature>
<name>A0ABP8PCJ2_9ACTN</name>
<dbReference type="InterPro" id="IPR011856">
    <property type="entry name" value="tRNA_endonuc-like_dom_sf"/>
</dbReference>
<dbReference type="InterPro" id="IPR052906">
    <property type="entry name" value="Type_IV_Methyl-Rstrct_Enzyme"/>
</dbReference>
<keyword evidence="3" id="KW-1185">Reference proteome</keyword>
<dbReference type="EMBL" id="BAABHF010000009">
    <property type="protein sequence ID" value="GAA4484513.1"/>
    <property type="molecule type" value="Genomic_DNA"/>
</dbReference>
<dbReference type="InterPro" id="IPR007560">
    <property type="entry name" value="Restrct_endonuc_IV_Mrr"/>
</dbReference>
<dbReference type="RefSeq" id="WP_345457474.1">
    <property type="nucleotide sequence ID" value="NZ_BAABHF010000009.1"/>
</dbReference>
<dbReference type="Pfam" id="PF04471">
    <property type="entry name" value="Mrr_cat"/>
    <property type="match status" value="1"/>
</dbReference>
<dbReference type="PANTHER" id="PTHR30015">
    <property type="entry name" value="MRR RESTRICTION SYSTEM PROTEIN"/>
    <property type="match status" value="1"/>
</dbReference>
<dbReference type="InterPro" id="IPR011335">
    <property type="entry name" value="Restrct_endonuc-II-like"/>
</dbReference>
<dbReference type="PANTHER" id="PTHR30015:SF7">
    <property type="entry name" value="TYPE IV METHYL-DIRECTED RESTRICTION ENZYME ECOKMRR"/>
    <property type="match status" value="1"/>
</dbReference>
<dbReference type="SUPFAM" id="SSF52980">
    <property type="entry name" value="Restriction endonuclease-like"/>
    <property type="match status" value="1"/>
</dbReference>
<comment type="caution">
    <text evidence="2">The sequence shown here is derived from an EMBL/GenBank/DDBJ whole genome shotgun (WGS) entry which is preliminary data.</text>
</comment>
<gene>
    <name evidence="2" type="ORF">GCM10023191_007760</name>
</gene>
<dbReference type="Gene3D" id="3.40.1350.10">
    <property type="match status" value="1"/>
</dbReference>